<feature type="region of interest" description="Disordered" evidence="3">
    <location>
        <begin position="256"/>
        <end position="276"/>
    </location>
</feature>
<keyword evidence="2" id="KW-0677">Repeat</keyword>
<feature type="compositionally biased region" description="Acidic residues" evidence="3">
    <location>
        <begin position="260"/>
        <end position="270"/>
    </location>
</feature>
<evidence type="ECO:0000313" key="4">
    <source>
        <dbReference type="EMBL" id="KAL0579701.1"/>
    </source>
</evidence>
<keyword evidence="1" id="KW-0853">WD repeat</keyword>
<evidence type="ECO:0000256" key="2">
    <source>
        <dbReference type="ARBA" id="ARBA00022737"/>
    </source>
</evidence>
<organism evidence="4 5">
    <name type="scientific">Marasmius crinis-equi</name>
    <dbReference type="NCBI Taxonomy" id="585013"/>
    <lineage>
        <taxon>Eukaryota</taxon>
        <taxon>Fungi</taxon>
        <taxon>Dikarya</taxon>
        <taxon>Basidiomycota</taxon>
        <taxon>Agaricomycotina</taxon>
        <taxon>Agaricomycetes</taxon>
        <taxon>Agaricomycetidae</taxon>
        <taxon>Agaricales</taxon>
        <taxon>Marasmiineae</taxon>
        <taxon>Marasmiaceae</taxon>
        <taxon>Marasmius</taxon>
    </lineage>
</organism>
<evidence type="ECO:0000313" key="5">
    <source>
        <dbReference type="Proteomes" id="UP001465976"/>
    </source>
</evidence>
<dbReference type="SUPFAM" id="SSF50978">
    <property type="entry name" value="WD40 repeat-like"/>
    <property type="match status" value="1"/>
</dbReference>
<gene>
    <name evidence="4" type="ORF">V5O48_002331</name>
</gene>
<evidence type="ECO:0000256" key="3">
    <source>
        <dbReference type="SAM" id="MobiDB-lite"/>
    </source>
</evidence>
<dbReference type="InterPro" id="IPR015943">
    <property type="entry name" value="WD40/YVTN_repeat-like_dom_sf"/>
</dbReference>
<dbReference type="EMBL" id="JBAHYK010000051">
    <property type="protein sequence ID" value="KAL0579701.1"/>
    <property type="molecule type" value="Genomic_DNA"/>
</dbReference>
<evidence type="ECO:0000256" key="1">
    <source>
        <dbReference type="ARBA" id="ARBA00022574"/>
    </source>
</evidence>
<dbReference type="Proteomes" id="UP001465976">
    <property type="component" value="Unassembled WGS sequence"/>
</dbReference>
<name>A0ABR3FW18_9AGAR</name>
<reference evidence="4 5" key="1">
    <citation type="submission" date="2024-02" db="EMBL/GenBank/DDBJ databases">
        <title>A draft genome for the cacao thread blight pathogen Marasmius crinis-equi.</title>
        <authorList>
            <person name="Cohen S.P."/>
            <person name="Baruah I.K."/>
            <person name="Amoako-Attah I."/>
            <person name="Bukari Y."/>
            <person name="Meinhardt L.W."/>
            <person name="Bailey B.A."/>
        </authorList>
    </citation>
    <scope>NUCLEOTIDE SEQUENCE [LARGE SCALE GENOMIC DNA]</scope>
    <source>
        <strain evidence="4 5">GH-76</strain>
    </source>
</reference>
<dbReference type="InterPro" id="IPR045151">
    <property type="entry name" value="DCAF8"/>
</dbReference>
<feature type="compositionally biased region" description="Basic and acidic residues" evidence="3">
    <location>
        <begin position="71"/>
        <end position="86"/>
    </location>
</feature>
<proteinExistence type="predicted"/>
<dbReference type="InterPro" id="IPR036322">
    <property type="entry name" value="WD40_repeat_dom_sf"/>
</dbReference>
<dbReference type="Gene3D" id="2.130.10.10">
    <property type="entry name" value="YVTN repeat-like/Quinoprotein amine dehydrogenase"/>
    <property type="match status" value="1"/>
</dbReference>
<sequence length="276" mass="30798">MSELKFANQVLLCEFATCAGQLLNELMQMIAYSADAVYLYSTLDDPEPPKQRRSAVAPNSKRRRLSTSSSEHSEAEPLLGVERDSGMDDEGEGGSENADHRGEDEGEDQEDEEPSEEENELQPWVPVVMPRKRYAGARNTRTVKDVNFLGPRDEFVTSGSDDGNFFIWDKSSGDLHGIYEGDGTVVNVIEGHPHLPLIAVSGIDHTVKLFGPGKNDPSPFSRMQDSENIMRNNTQTSGFRTIRRRELLYLLRGLEARGEDSDEESDDENPTECVNQ</sequence>
<accession>A0ABR3FW18</accession>
<keyword evidence="5" id="KW-1185">Reference proteome</keyword>
<dbReference type="PANTHER" id="PTHR15574">
    <property type="entry name" value="WD REPEAT DOMAIN-CONTAINING FAMILY"/>
    <property type="match status" value="1"/>
</dbReference>
<feature type="region of interest" description="Disordered" evidence="3">
    <location>
        <begin position="43"/>
        <end position="127"/>
    </location>
</feature>
<dbReference type="PANTHER" id="PTHR15574:SF40">
    <property type="entry name" value="WD AND TETRATRICOPEPTIDE REPEATS PROTEIN 1"/>
    <property type="match status" value="1"/>
</dbReference>
<feature type="compositionally biased region" description="Acidic residues" evidence="3">
    <location>
        <begin position="104"/>
        <end position="120"/>
    </location>
</feature>
<protein>
    <submittedName>
        <fullName evidence="4">Uncharacterized protein</fullName>
    </submittedName>
</protein>
<comment type="caution">
    <text evidence="4">The sequence shown here is derived from an EMBL/GenBank/DDBJ whole genome shotgun (WGS) entry which is preliminary data.</text>
</comment>